<gene>
    <name evidence="1" type="ORF">M2127_002229</name>
</gene>
<dbReference type="Proteomes" id="UP001161160">
    <property type="component" value="Unassembled WGS sequence"/>
</dbReference>
<evidence type="ECO:0000313" key="2">
    <source>
        <dbReference type="Proteomes" id="UP001161160"/>
    </source>
</evidence>
<organism evidence="1 2">
    <name type="scientific">Polynucleobacter sphagniphilus</name>
    <dbReference type="NCBI Taxonomy" id="1743169"/>
    <lineage>
        <taxon>Bacteria</taxon>
        <taxon>Pseudomonadati</taxon>
        <taxon>Pseudomonadota</taxon>
        <taxon>Betaproteobacteria</taxon>
        <taxon>Burkholderiales</taxon>
        <taxon>Burkholderiaceae</taxon>
        <taxon>Polynucleobacter</taxon>
    </lineage>
</organism>
<dbReference type="EMBL" id="JARXYA010000019">
    <property type="protein sequence ID" value="MDH6504900.1"/>
    <property type="molecule type" value="Genomic_DNA"/>
</dbReference>
<evidence type="ECO:0000313" key="1">
    <source>
        <dbReference type="EMBL" id="MDH6504900.1"/>
    </source>
</evidence>
<proteinExistence type="predicted"/>
<keyword evidence="2" id="KW-1185">Reference proteome</keyword>
<sequence>MALIKTCLGINALIFTSLVYAFIAPTIIPQKFSGFDDKQITQVESAILKKYQNQGYKNATISIRIVGLSTKRGSKFEWSG</sequence>
<reference evidence="1" key="1">
    <citation type="submission" date="2023-04" db="EMBL/GenBank/DDBJ databases">
        <title>Genome Encyclopedia of Bacteria and Archaea VI: Functional Genomics of Type Strains.</title>
        <authorList>
            <person name="Whitman W."/>
        </authorList>
    </citation>
    <scope>NUCLEOTIDE SEQUENCE</scope>
    <source>
        <strain evidence="1">Enz.4-51</strain>
    </source>
</reference>
<name>A0AA43MAA5_9BURK</name>
<dbReference type="AlphaFoldDB" id="A0AA43MAA5"/>
<comment type="caution">
    <text evidence="1">The sequence shown here is derived from an EMBL/GenBank/DDBJ whole genome shotgun (WGS) entry which is preliminary data.</text>
</comment>
<protein>
    <submittedName>
        <fullName evidence="1">Outer membrane protein assembly factor BamA</fullName>
    </submittedName>
</protein>
<accession>A0AA43MAA5</accession>